<evidence type="ECO:0000313" key="2">
    <source>
        <dbReference type="Proteomes" id="UP000514509"/>
    </source>
</evidence>
<dbReference type="PANTHER" id="PTHR36529:SF1">
    <property type="entry name" value="GLYCOSYLTRANSFERASE"/>
    <property type="match status" value="1"/>
</dbReference>
<dbReference type="GO" id="GO:0016740">
    <property type="term" value="F:transferase activity"/>
    <property type="evidence" value="ECO:0007669"/>
    <property type="project" value="UniProtKB-KW"/>
</dbReference>
<dbReference type="PANTHER" id="PTHR36529">
    <property type="entry name" value="SLL1095 PROTEIN"/>
    <property type="match status" value="1"/>
</dbReference>
<gene>
    <name evidence="1" type="ORF">HUW48_11875</name>
</gene>
<keyword evidence="1" id="KW-0808">Transferase</keyword>
<dbReference type="KEGG" id="add:HUW48_11875"/>
<dbReference type="InterPro" id="IPR029044">
    <property type="entry name" value="Nucleotide-diphossugar_trans"/>
</dbReference>
<proteinExistence type="predicted"/>
<evidence type="ECO:0000313" key="1">
    <source>
        <dbReference type="EMBL" id="QMU28690.1"/>
    </source>
</evidence>
<dbReference type="InterPro" id="IPR018641">
    <property type="entry name" value="Trfase_1_rSAM/seldom-assoc"/>
</dbReference>
<keyword evidence="2" id="KW-1185">Reference proteome</keyword>
<dbReference type="EMBL" id="CP055153">
    <property type="protein sequence ID" value="QMU28690.1"/>
    <property type="molecule type" value="Genomic_DNA"/>
</dbReference>
<dbReference type="Proteomes" id="UP000514509">
    <property type="component" value="Chromosome"/>
</dbReference>
<sequence length="198" mass="22560">MNKKLLLIFVKNEVFGKVKTRLAASIGEEKALQVYKVLLKRTYEITLPLPVTKAVYYSDFIQEDNWSPPFYDNYVQSGQDLGERMQHAFEQAFTAGYEQVCIIGSDCYELTEEIILQAFDKLERNDVVIGPAQDGGYYLLGMKVLNESFFKGKKWSTDSVLPDTLNNIKAAGQTVALLPELTDVDEEKDLITIREHNF</sequence>
<organism evidence="1 2">
    <name type="scientific">Adhaeribacter radiodurans</name>
    <dbReference type="NCBI Taxonomy" id="2745197"/>
    <lineage>
        <taxon>Bacteria</taxon>
        <taxon>Pseudomonadati</taxon>
        <taxon>Bacteroidota</taxon>
        <taxon>Cytophagia</taxon>
        <taxon>Cytophagales</taxon>
        <taxon>Hymenobacteraceae</taxon>
        <taxon>Adhaeribacter</taxon>
    </lineage>
</organism>
<dbReference type="Gene3D" id="3.90.550.10">
    <property type="entry name" value="Spore Coat Polysaccharide Biosynthesis Protein SpsA, Chain A"/>
    <property type="match status" value="1"/>
</dbReference>
<reference evidence="1 2" key="1">
    <citation type="submission" date="2020-08" db="EMBL/GenBank/DDBJ databases">
        <title>Adhaeribacter dokdonensis sp. nov., isolated from the rhizosphere of Elymus tsukushiensis, a plant native to the Dokdo Islands, Republic of Korea.</title>
        <authorList>
            <person name="Ghim S.Y."/>
        </authorList>
    </citation>
    <scope>NUCLEOTIDE SEQUENCE [LARGE SCALE GENOMIC DNA]</scope>
    <source>
        <strain evidence="1 2">KUDC8001</strain>
    </source>
</reference>
<name>A0A7L7L7A9_9BACT</name>
<dbReference type="SUPFAM" id="SSF53448">
    <property type="entry name" value="Nucleotide-diphospho-sugar transferases"/>
    <property type="match status" value="1"/>
</dbReference>
<dbReference type="AlphaFoldDB" id="A0A7L7L7A9"/>
<dbReference type="NCBIfam" id="TIGR04282">
    <property type="entry name" value="glyco_like_cofC"/>
    <property type="match status" value="1"/>
</dbReference>
<dbReference type="RefSeq" id="WP_182415874.1">
    <property type="nucleotide sequence ID" value="NZ_CP055153.1"/>
</dbReference>
<dbReference type="Pfam" id="PF09837">
    <property type="entry name" value="DUF2064"/>
    <property type="match status" value="1"/>
</dbReference>
<accession>A0A7L7L7A9</accession>
<protein>
    <submittedName>
        <fullName evidence="1">TIGR04282 family arsenosugar biosynthesis glycosyltransferase</fullName>
    </submittedName>
</protein>